<dbReference type="Pfam" id="PF12719">
    <property type="entry name" value="Cnd3"/>
    <property type="match status" value="1"/>
</dbReference>
<gene>
    <name evidence="10" type="ORF">K470DRAFT_258602</name>
</gene>
<evidence type="ECO:0000313" key="10">
    <source>
        <dbReference type="EMBL" id="KAF2859751.1"/>
    </source>
</evidence>
<sequence length="975" mass="107311">MPPRGASGRGRQAAASVSATKLPDEGPDTSLRQTICGVFREAQKTVTGHRKAVISLRKVQEACCYESVVPQHKQKKPTDEEYDEEDFNGEVTRCVLRVLAVHKTEPEGDRVVRFLGTFLAVASEKDGEIAAAADPDATSVPETPTSRLATHVLSTLLPLLRAKDKTVRFRAAQTVSHVIHSLESLDDQLYHQLRLALLKRIHDKEAAVRLQAVNGLGVLAAEVEEDAAGGTDDESDDGAGKGVLEKLVAGLQNDPAAEVRRKLLLDLPRTRNVLPYLLERARDVDGTTRRAVYARLLPALGDFRHLSLTHREKLLRWGLLDRDTNVRKATARLFCERWIEDCAARPAETTAEEAEEAAMGAQQAAPPSFDALLELLERIDVVNSGGEGGIGLAAMSEFWAGRPDYVDYVSFPDVFWDDLTPERAFVARTFNDYCRAAGREGGGSDGEDKLPEVARFGFLLERELRKLHQLVELAGNGNDEAEVEVPQLEFVVEQMLHMALTFDYSDEVGRRKVFGLLREALADPSLPEETTRLAVDLLRLVCGPDRKGEREFCGLVLEAVAEVHDTISDGDESFRSATEHVDDVESQTSVRVRKRSEDELEAVRLKEIVINMKCLHMAMSMLSNVQCRLTDNSNLVTMVDNLVVPAVRSQEAPIRERGFCCLGLCCLLSADFAREQLDLFLHCFEKARKHPVLQTITLQILGDIIVTHPSIIVNTDDDGEDSPGHRGRVLSALSQSLRSADSEVQAVGATALAKAMLSQLITDTDLLQELVVVYFDKDTASNSALRQGLSYFLPVYCHSRAENSARMASVATGILCKLSTLHSSADDEVDDDAAYRDSDTESPDEAIKLSVAGQMLVDWTDPRKNLATSDAHFILSQEILDRLTTGTNVEKDERKALFSMLGKVCLEGIEGERLATLLEQVTAAQEEGAATDALGRNVLAKLRTNLLKAVRDYAAEQRGAVEETTMVTMTELPIR</sequence>
<keyword evidence="4" id="KW-0132">Cell division</keyword>
<dbReference type="GO" id="GO:0007076">
    <property type="term" value="P:mitotic chromosome condensation"/>
    <property type="evidence" value="ECO:0007669"/>
    <property type="project" value="InterPro"/>
</dbReference>
<comment type="subcellular location">
    <subcellularLocation>
        <location evidence="1">Chromosome</location>
    </subcellularLocation>
</comment>
<reference evidence="10" key="1">
    <citation type="journal article" date="2020" name="Stud. Mycol.">
        <title>101 Dothideomycetes genomes: a test case for predicting lifestyles and emergence of pathogens.</title>
        <authorList>
            <person name="Haridas S."/>
            <person name="Albert R."/>
            <person name="Binder M."/>
            <person name="Bloem J."/>
            <person name="Labutti K."/>
            <person name="Salamov A."/>
            <person name="Andreopoulos B."/>
            <person name="Baker S."/>
            <person name="Barry K."/>
            <person name="Bills G."/>
            <person name="Bluhm B."/>
            <person name="Cannon C."/>
            <person name="Castanera R."/>
            <person name="Culley D."/>
            <person name="Daum C."/>
            <person name="Ezra D."/>
            <person name="Gonzalez J."/>
            <person name="Henrissat B."/>
            <person name="Kuo A."/>
            <person name="Liang C."/>
            <person name="Lipzen A."/>
            <person name="Lutzoni F."/>
            <person name="Magnuson J."/>
            <person name="Mondo S."/>
            <person name="Nolan M."/>
            <person name="Ohm R."/>
            <person name="Pangilinan J."/>
            <person name="Park H.-J."/>
            <person name="Ramirez L."/>
            <person name="Alfaro M."/>
            <person name="Sun H."/>
            <person name="Tritt A."/>
            <person name="Yoshinaga Y."/>
            <person name="Zwiers L.-H."/>
            <person name="Turgeon B."/>
            <person name="Goodwin S."/>
            <person name="Spatafora J."/>
            <person name="Crous P."/>
            <person name="Grigoriev I."/>
        </authorList>
    </citation>
    <scope>NUCLEOTIDE SEQUENCE</scope>
    <source>
        <strain evidence="10">CBS 480.64</strain>
    </source>
</reference>
<feature type="domain" description="Nuclear condensin complex subunit 3 C-terminal" evidence="9">
    <location>
        <begin position="613"/>
        <end position="905"/>
    </location>
</feature>
<evidence type="ECO:0000256" key="1">
    <source>
        <dbReference type="ARBA" id="ARBA00004286"/>
    </source>
</evidence>
<dbReference type="PANTHER" id="PTHR14418:SF5">
    <property type="entry name" value="CONDENSIN COMPLEX SUBUNIT 3"/>
    <property type="match status" value="1"/>
</dbReference>
<keyword evidence="3" id="KW-0158">Chromosome</keyword>
<dbReference type="InterPro" id="IPR027165">
    <property type="entry name" value="CND3"/>
</dbReference>
<dbReference type="GO" id="GO:0051301">
    <property type="term" value="P:cell division"/>
    <property type="evidence" value="ECO:0007669"/>
    <property type="project" value="UniProtKB-KW"/>
</dbReference>
<keyword evidence="5" id="KW-0498">Mitosis</keyword>
<feature type="region of interest" description="Disordered" evidence="8">
    <location>
        <begin position="1"/>
        <end position="28"/>
    </location>
</feature>
<keyword evidence="6" id="KW-0226">DNA condensation</keyword>
<dbReference type="InterPro" id="IPR016024">
    <property type="entry name" value="ARM-type_fold"/>
</dbReference>
<keyword evidence="11" id="KW-1185">Reference proteome</keyword>
<dbReference type="PANTHER" id="PTHR14418">
    <property type="entry name" value="CONDENSIN COMPLEX SUBUNIT 3-RELATED"/>
    <property type="match status" value="1"/>
</dbReference>
<organism evidence="10 11">
    <name type="scientific">Piedraia hortae CBS 480.64</name>
    <dbReference type="NCBI Taxonomy" id="1314780"/>
    <lineage>
        <taxon>Eukaryota</taxon>
        <taxon>Fungi</taxon>
        <taxon>Dikarya</taxon>
        <taxon>Ascomycota</taxon>
        <taxon>Pezizomycotina</taxon>
        <taxon>Dothideomycetes</taxon>
        <taxon>Dothideomycetidae</taxon>
        <taxon>Capnodiales</taxon>
        <taxon>Piedraiaceae</taxon>
        <taxon>Piedraia</taxon>
    </lineage>
</organism>
<evidence type="ECO:0000256" key="5">
    <source>
        <dbReference type="ARBA" id="ARBA00022776"/>
    </source>
</evidence>
<evidence type="ECO:0000256" key="6">
    <source>
        <dbReference type="ARBA" id="ARBA00023067"/>
    </source>
</evidence>
<dbReference type="Proteomes" id="UP000799421">
    <property type="component" value="Unassembled WGS sequence"/>
</dbReference>
<evidence type="ECO:0000313" key="11">
    <source>
        <dbReference type="Proteomes" id="UP000799421"/>
    </source>
</evidence>
<dbReference type="OrthoDB" id="27187at2759"/>
<keyword evidence="7" id="KW-0131">Cell cycle</keyword>
<dbReference type="GO" id="GO:0000796">
    <property type="term" value="C:condensin complex"/>
    <property type="evidence" value="ECO:0007669"/>
    <property type="project" value="InterPro"/>
</dbReference>
<dbReference type="AlphaFoldDB" id="A0A6A7BX08"/>
<protein>
    <recommendedName>
        <fullName evidence="9">Nuclear condensin complex subunit 3 C-terminal domain-containing protein</fullName>
    </recommendedName>
</protein>
<feature type="compositionally biased region" description="Low complexity" evidence="8">
    <location>
        <begin position="1"/>
        <end position="19"/>
    </location>
</feature>
<evidence type="ECO:0000259" key="9">
    <source>
        <dbReference type="Pfam" id="PF12719"/>
    </source>
</evidence>
<evidence type="ECO:0000256" key="8">
    <source>
        <dbReference type="SAM" id="MobiDB-lite"/>
    </source>
</evidence>
<dbReference type="InterPro" id="IPR025977">
    <property type="entry name" value="Cnd3_C"/>
</dbReference>
<proteinExistence type="inferred from homology"/>
<dbReference type="GO" id="GO:0000793">
    <property type="term" value="C:condensed chromosome"/>
    <property type="evidence" value="ECO:0007669"/>
    <property type="project" value="TreeGrafter"/>
</dbReference>
<dbReference type="SUPFAM" id="SSF48371">
    <property type="entry name" value="ARM repeat"/>
    <property type="match status" value="1"/>
</dbReference>
<dbReference type="Gene3D" id="1.25.10.10">
    <property type="entry name" value="Leucine-rich Repeat Variant"/>
    <property type="match status" value="1"/>
</dbReference>
<evidence type="ECO:0000256" key="2">
    <source>
        <dbReference type="ARBA" id="ARBA00006533"/>
    </source>
</evidence>
<name>A0A6A7BX08_9PEZI</name>
<dbReference type="EMBL" id="MU005989">
    <property type="protein sequence ID" value="KAF2859751.1"/>
    <property type="molecule type" value="Genomic_DNA"/>
</dbReference>
<comment type="similarity">
    <text evidence="2">Belongs to the CND3 (condensin subunit 3) family.</text>
</comment>
<dbReference type="InterPro" id="IPR011989">
    <property type="entry name" value="ARM-like"/>
</dbReference>
<evidence type="ECO:0000256" key="3">
    <source>
        <dbReference type="ARBA" id="ARBA00022454"/>
    </source>
</evidence>
<evidence type="ECO:0000256" key="4">
    <source>
        <dbReference type="ARBA" id="ARBA00022618"/>
    </source>
</evidence>
<accession>A0A6A7BX08</accession>
<evidence type="ECO:0000256" key="7">
    <source>
        <dbReference type="ARBA" id="ARBA00023306"/>
    </source>
</evidence>